<feature type="domain" description="Reverse transcriptase Ty1/copia-type" evidence="1">
    <location>
        <begin position="89"/>
        <end position="136"/>
    </location>
</feature>
<dbReference type="InterPro" id="IPR013103">
    <property type="entry name" value="RVT_2"/>
</dbReference>
<comment type="caution">
    <text evidence="2">The sequence shown here is derived from an EMBL/GenBank/DDBJ whole genome shotgun (WGS) entry which is preliminary data.</text>
</comment>
<feature type="non-terminal residue" evidence="2">
    <location>
        <position position="1"/>
    </location>
</feature>
<dbReference type="Proteomes" id="UP000257109">
    <property type="component" value="Unassembled WGS sequence"/>
</dbReference>
<reference evidence="2" key="1">
    <citation type="submission" date="2018-05" db="EMBL/GenBank/DDBJ databases">
        <title>Draft genome of Mucuna pruriens seed.</title>
        <authorList>
            <person name="Nnadi N.E."/>
            <person name="Vos R."/>
            <person name="Hasami M.H."/>
            <person name="Devisetty U.K."/>
            <person name="Aguiy J.C."/>
        </authorList>
    </citation>
    <scope>NUCLEOTIDE SEQUENCE [LARGE SCALE GENOMIC DNA]</scope>
    <source>
        <strain evidence="2">JCA_2017</strain>
    </source>
</reference>
<proteinExistence type="predicted"/>
<dbReference type="AlphaFoldDB" id="A0A371GEJ3"/>
<keyword evidence="3" id="KW-1185">Reference proteome</keyword>
<dbReference type="EMBL" id="QJKJ01005802">
    <property type="protein sequence ID" value="RDX88954.1"/>
    <property type="molecule type" value="Genomic_DNA"/>
</dbReference>
<protein>
    <recommendedName>
        <fullName evidence="1">Reverse transcriptase Ty1/copia-type domain-containing protein</fullName>
    </recommendedName>
</protein>
<organism evidence="2 3">
    <name type="scientific">Mucuna pruriens</name>
    <name type="common">Velvet bean</name>
    <name type="synonym">Dolichos pruriens</name>
    <dbReference type="NCBI Taxonomy" id="157652"/>
    <lineage>
        <taxon>Eukaryota</taxon>
        <taxon>Viridiplantae</taxon>
        <taxon>Streptophyta</taxon>
        <taxon>Embryophyta</taxon>
        <taxon>Tracheophyta</taxon>
        <taxon>Spermatophyta</taxon>
        <taxon>Magnoliopsida</taxon>
        <taxon>eudicotyledons</taxon>
        <taxon>Gunneridae</taxon>
        <taxon>Pentapetalae</taxon>
        <taxon>rosids</taxon>
        <taxon>fabids</taxon>
        <taxon>Fabales</taxon>
        <taxon>Fabaceae</taxon>
        <taxon>Papilionoideae</taxon>
        <taxon>50 kb inversion clade</taxon>
        <taxon>NPAAA clade</taxon>
        <taxon>indigoferoid/millettioid clade</taxon>
        <taxon>Phaseoleae</taxon>
        <taxon>Mucuna</taxon>
    </lineage>
</organism>
<evidence type="ECO:0000313" key="3">
    <source>
        <dbReference type="Proteomes" id="UP000257109"/>
    </source>
</evidence>
<evidence type="ECO:0000313" key="2">
    <source>
        <dbReference type="EMBL" id="RDX88954.1"/>
    </source>
</evidence>
<gene>
    <name evidence="2" type="ORF">CR513_29386</name>
</gene>
<dbReference type="Pfam" id="PF07727">
    <property type="entry name" value="RVT_2"/>
    <property type="match status" value="1"/>
</dbReference>
<accession>A0A371GEJ3</accession>
<sequence length="138" mass="16039">MNVMIINFAMSDYMWGELYTTCCIVNKVPHDKLNNTPYNMFFRMEKLNYVIDDTNFVSIRSIPKFMQNVEICKPRKKAINSELDSITTTKITIVHVLIALATIHNVVIHQMGVKTIFLNGDLEKENYMKQLEGFIVSR</sequence>
<name>A0A371GEJ3_MUCPR</name>
<evidence type="ECO:0000259" key="1">
    <source>
        <dbReference type="Pfam" id="PF07727"/>
    </source>
</evidence>